<evidence type="ECO:0000313" key="2">
    <source>
        <dbReference type="Proteomes" id="UP001259803"/>
    </source>
</evidence>
<keyword evidence="2" id="KW-1185">Reference proteome</keyword>
<dbReference type="Proteomes" id="UP001259803">
    <property type="component" value="Unassembled WGS sequence"/>
</dbReference>
<comment type="caution">
    <text evidence="1">The sequence shown here is derived from an EMBL/GenBank/DDBJ whole genome shotgun (WGS) entry which is preliminary data.</text>
</comment>
<evidence type="ECO:0000313" key="1">
    <source>
        <dbReference type="EMBL" id="MDT0576290.1"/>
    </source>
</evidence>
<name>A0ABU2ZI63_9SPHN</name>
<dbReference type="EMBL" id="JAVRHS010000006">
    <property type="protein sequence ID" value="MDT0576290.1"/>
    <property type="molecule type" value="Genomic_DNA"/>
</dbReference>
<sequence>MFSRPQARHAQNAYVTNDLDRALAIWREEYAVPEFYVFENDMPGLVAYPEYRMKIALANVGGWRSN</sequence>
<accession>A0ABU2ZI63</accession>
<dbReference type="RefSeq" id="WP_311340868.1">
    <property type="nucleotide sequence ID" value="NZ_JAVRHS010000006.1"/>
</dbReference>
<reference evidence="1 2" key="1">
    <citation type="submission" date="2023-09" db="EMBL/GenBank/DDBJ databases">
        <authorList>
            <person name="Rey-Velasco X."/>
        </authorList>
    </citation>
    <scope>NUCLEOTIDE SEQUENCE [LARGE SCALE GENOMIC DNA]</scope>
    <source>
        <strain evidence="1 2">F390</strain>
    </source>
</reference>
<organism evidence="1 2">
    <name type="scientific">Croceicoccus esteveae</name>
    <dbReference type="NCBI Taxonomy" id="3075597"/>
    <lineage>
        <taxon>Bacteria</taxon>
        <taxon>Pseudomonadati</taxon>
        <taxon>Pseudomonadota</taxon>
        <taxon>Alphaproteobacteria</taxon>
        <taxon>Sphingomonadales</taxon>
        <taxon>Erythrobacteraceae</taxon>
        <taxon>Croceicoccus</taxon>
    </lineage>
</organism>
<gene>
    <name evidence="1" type="ORF">RM533_08830</name>
</gene>
<proteinExistence type="predicted"/>
<protein>
    <submittedName>
        <fullName evidence="1">Uncharacterized protein</fullName>
    </submittedName>
</protein>